<dbReference type="EC" id="7.6.2.8" evidence="9"/>
<dbReference type="Pfam" id="PF00005">
    <property type="entry name" value="ABC_tran"/>
    <property type="match status" value="1"/>
</dbReference>
<evidence type="ECO:0000256" key="7">
    <source>
        <dbReference type="ARBA" id="ARBA00022967"/>
    </source>
</evidence>
<organism evidence="11 12">
    <name type="scientific">Izhakiella australiensis</name>
    <dbReference type="NCBI Taxonomy" id="1926881"/>
    <lineage>
        <taxon>Bacteria</taxon>
        <taxon>Pseudomonadati</taxon>
        <taxon>Pseudomonadota</taxon>
        <taxon>Gammaproteobacteria</taxon>
        <taxon>Enterobacterales</taxon>
        <taxon>Erwiniaceae</taxon>
        <taxon>Izhakiella</taxon>
    </lineage>
</organism>
<dbReference type="FunFam" id="3.40.50.300:FF:000462">
    <property type="entry name" value="Vitamin B12 import ATP-binding protein BtuD"/>
    <property type="match status" value="1"/>
</dbReference>
<keyword evidence="3 9" id="KW-1003">Cell membrane</keyword>
<dbReference type="InterPro" id="IPR027417">
    <property type="entry name" value="P-loop_NTPase"/>
</dbReference>
<dbReference type="EMBL" id="MRUL01000002">
    <property type="protein sequence ID" value="OON41251.1"/>
    <property type="molecule type" value="Genomic_DNA"/>
</dbReference>
<dbReference type="HAMAP" id="MF_01005">
    <property type="entry name" value="BtuD"/>
    <property type="match status" value="1"/>
</dbReference>
<dbReference type="OrthoDB" id="5292475at2"/>
<feature type="domain" description="ABC transporter" evidence="10">
    <location>
        <begin position="4"/>
        <end position="229"/>
    </location>
</feature>
<keyword evidence="7 9" id="KW-1278">Translocase</keyword>
<dbReference type="PANTHER" id="PTHR42734">
    <property type="entry name" value="METAL TRANSPORT SYSTEM ATP-BINDING PROTEIN TM_0124-RELATED"/>
    <property type="match status" value="1"/>
</dbReference>
<proteinExistence type="inferred from homology"/>
<reference evidence="11 12" key="1">
    <citation type="submission" date="2016-12" db="EMBL/GenBank/DDBJ databases">
        <title>Izhakiella australiana sp. nov. of genus Izhakiella isolated from Australian desert.</title>
        <authorList>
            <person name="Ji M."/>
        </authorList>
    </citation>
    <scope>NUCLEOTIDE SEQUENCE [LARGE SCALE GENOMIC DNA]</scope>
    <source>
        <strain evidence="11 12">D4N98</strain>
    </source>
</reference>
<evidence type="ECO:0000256" key="5">
    <source>
        <dbReference type="ARBA" id="ARBA00022741"/>
    </source>
</evidence>
<dbReference type="InterPro" id="IPR003593">
    <property type="entry name" value="AAA+_ATPase"/>
</dbReference>
<protein>
    <recommendedName>
        <fullName evidence="9">Vitamin B12 import ATP-binding protein BtuD</fullName>
        <ecNumber evidence="9">7.6.2.8</ecNumber>
    </recommendedName>
    <alternativeName>
        <fullName evidence="9">Vitamin B12-transporting ATPase</fullName>
    </alternativeName>
</protein>
<dbReference type="GO" id="GO:0015420">
    <property type="term" value="F:ABC-type vitamin B12 transporter activity"/>
    <property type="evidence" value="ECO:0007669"/>
    <property type="project" value="UniProtKB-UniRule"/>
</dbReference>
<keyword evidence="12" id="KW-1185">Reference proteome</keyword>
<name>A0A1S8YQ23_9GAMM</name>
<dbReference type="InterPro" id="IPR003439">
    <property type="entry name" value="ABC_transporter-like_ATP-bd"/>
</dbReference>
<evidence type="ECO:0000256" key="2">
    <source>
        <dbReference type="ARBA" id="ARBA00022448"/>
    </source>
</evidence>
<evidence type="ECO:0000256" key="4">
    <source>
        <dbReference type="ARBA" id="ARBA00022519"/>
    </source>
</evidence>
<dbReference type="RefSeq" id="WP_078001502.1">
    <property type="nucleotide sequence ID" value="NZ_MRUL01000002.1"/>
</dbReference>
<keyword evidence="4" id="KW-0997">Cell inner membrane</keyword>
<dbReference type="PROSITE" id="PS50893">
    <property type="entry name" value="ABC_TRANSPORTER_2"/>
    <property type="match status" value="1"/>
</dbReference>
<dbReference type="InterPro" id="IPR017871">
    <property type="entry name" value="ABC_transporter-like_CS"/>
</dbReference>
<evidence type="ECO:0000313" key="11">
    <source>
        <dbReference type="EMBL" id="OON41251.1"/>
    </source>
</evidence>
<keyword evidence="2 9" id="KW-0813">Transport</keyword>
<comment type="catalytic activity">
    <reaction evidence="9">
        <text>an R-cob(III)alamin(out) + ATP + H2O = an R-cob(III)alamin(in) + ADP + phosphate + H(+)</text>
        <dbReference type="Rhea" id="RHEA:17873"/>
        <dbReference type="ChEBI" id="CHEBI:15377"/>
        <dbReference type="ChEBI" id="CHEBI:15378"/>
        <dbReference type="ChEBI" id="CHEBI:30616"/>
        <dbReference type="ChEBI" id="CHEBI:43474"/>
        <dbReference type="ChEBI" id="CHEBI:140785"/>
        <dbReference type="ChEBI" id="CHEBI:456216"/>
        <dbReference type="EC" id="7.6.2.8"/>
    </reaction>
</comment>
<keyword evidence="6 9" id="KW-0067">ATP-binding</keyword>
<comment type="subcellular location">
    <subcellularLocation>
        <location evidence="9">Cell membrane</location>
        <topology evidence="9">Peripheral membrane protein</topology>
    </subcellularLocation>
</comment>
<evidence type="ECO:0000313" key="12">
    <source>
        <dbReference type="Proteomes" id="UP000190667"/>
    </source>
</evidence>
<evidence type="ECO:0000256" key="3">
    <source>
        <dbReference type="ARBA" id="ARBA00022475"/>
    </source>
</evidence>
<gene>
    <name evidence="9" type="primary">btuD</name>
    <name evidence="11" type="ORF">BTJ39_04610</name>
</gene>
<evidence type="ECO:0000256" key="6">
    <source>
        <dbReference type="ARBA" id="ARBA00022840"/>
    </source>
</evidence>
<dbReference type="PROSITE" id="PS00211">
    <property type="entry name" value="ABC_TRANSPORTER_1"/>
    <property type="match status" value="1"/>
</dbReference>
<evidence type="ECO:0000256" key="8">
    <source>
        <dbReference type="ARBA" id="ARBA00023136"/>
    </source>
</evidence>
<dbReference type="InterPro" id="IPR023693">
    <property type="entry name" value="ABC_transptr_BtuD"/>
</dbReference>
<dbReference type="STRING" id="1926881.BTJ39_04610"/>
<comment type="subunit">
    <text evidence="9">The complex is composed of two ATP-binding proteins (BtuD), two transmembrane proteins (BtuC) and a solute-binding protein (BtuF).</text>
</comment>
<feature type="binding site" evidence="9">
    <location>
        <begin position="30"/>
        <end position="37"/>
    </location>
    <ligand>
        <name>ATP</name>
        <dbReference type="ChEBI" id="CHEBI:30616"/>
    </ligand>
</feature>
<evidence type="ECO:0000259" key="10">
    <source>
        <dbReference type="PROSITE" id="PS50893"/>
    </source>
</evidence>
<evidence type="ECO:0000256" key="9">
    <source>
        <dbReference type="HAMAP-Rule" id="MF_01005"/>
    </source>
</evidence>
<dbReference type="GO" id="GO:0005524">
    <property type="term" value="F:ATP binding"/>
    <property type="evidence" value="ECO:0007669"/>
    <property type="project" value="UniProtKB-KW"/>
</dbReference>
<dbReference type="GO" id="GO:0005886">
    <property type="term" value="C:plasma membrane"/>
    <property type="evidence" value="ECO:0007669"/>
    <property type="project" value="UniProtKB-SubCell"/>
</dbReference>
<sequence>MLTLRALALHGRLKSFSADVAPGELVHLIGPNGAGKSTLLALLSGLQRGEGEVALDGQRLFSYSGRELARVRSYLSQHAPRPPAMPVWHYLMLHNVSPAPQREAALMRLVETLQLSDKLRRPLQQLSGGEWQRVRLAAVFFQLAQPEGRLLLLDEPLTGLDVAQQAAFDALLPPLLAAGVSIVMSSHDVNHTLHHAHRVWMLRAGEVVAQGDTDTVMTADSLQSLFGIVFHQARLAHQRWLLGEALPSTAENSYR</sequence>
<dbReference type="CDD" id="cd03214">
    <property type="entry name" value="ABC_Iron-Siderophores_B12_Hemin"/>
    <property type="match status" value="1"/>
</dbReference>
<dbReference type="SMART" id="SM00382">
    <property type="entry name" value="AAA"/>
    <property type="match status" value="1"/>
</dbReference>
<dbReference type="PANTHER" id="PTHR42734:SF18">
    <property type="entry name" value="VITAMIN B12 IMPORT ATP-BINDING PROTEIN BTUD"/>
    <property type="match status" value="1"/>
</dbReference>
<comment type="similarity">
    <text evidence="1">Belongs to the ABC transporter superfamily. Drug exporter-2 (TC 3.A.1.117) family.</text>
</comment>
<dbReference type="NCBIfam" id="NF002981">
    <property type="entry name" value="PRK03695.1"/>
    <property type="match status" value="1"/>
</dbReference>
<dbReference type="Gene3D" id="3.40.50.300">
    <property type="entry name" value="P-loop containing nucleotide triphosphate hydrolases"/>
    <property type="match status" value="1"/>
</dbReference>
<dbReference type="Proteomes" id="UP000190667">
    <property type="component" value="Unassembled WGS sequence"/>
</dbReference>
<accession>A0A1S8YQ23</accession>
<comment type="function">
    <text evidence="9">Part of the ABC transporter complex BtuCDF involved in vitamin B12 import. Responsible for energy coupling to the transport system.</text>
</comment>
<dbReference type="InterPro" id="IPR050153">
    <property type="entry name" value="Metal_Ion_Import_ABC"/>
</dbReference>
<dbReference type="GO" id="GO:0016887">
    <property type="term" value="F:ATP hydrolysis activity"/>
    <property type="evidence" value="ECO:0007669"/>
    <property type="project" value="InterPro"/>
</dbReference>
<keyword evidence="5 9" id="KW-0547">Nucleotide-binding</keyword>
<comment type="similarity">
    <text evidence="9">Belongs to the ABC transporter superfamily. Vitamin B12 importer (TC 3.A.1.13.1) family.</text>
</comment>
<dbReference type="AlphaFoldDB" id="A0A1S8YQ23"/>
<keyword evidence="8 9" id="KW-0472">Membrane</keyword>
<dbReference type="SUPFAM" id="SSF52540">
    <property type="entry name" value="P-loop containing nucleoside triphosphate hydrolases"/>
    <property type="match status" value="1"/>
</dbReference>
<evidence type="ECO:0000256" key="1">
    <source>
        <dbReference type="ARBA" id="ARBA00006526"/>
    </source>
</evidence>
<comment type="caution">
    <text evidence="11">The sequence shown here is derived from an EMBL/GenBank/DDBJ whole genome shotgun (WGS) entry which is preliminary data.</text>
</comment>